<name>A0AB74UBZ1_9GAMM</name>
<protein>
    <recommendedName>
        <fullName evidence="2">Ribbon-helix-helix protein CopG domain-containing protein</fullName>
    </recommendedName>
</protein>
<proteinExistence type="predicted"/>
<organism evidence="1">
    <name type="scientific">Salinicola endophyticus</name>
    <dbReference type="NCBI Taxonomy" id="1949083"/>
    <lineage>
        <taxon>Bacteria</taxon>
        <taxon>Pseudomonadati</taxon>
        <taxon>Pseudomonadota</taxon>
        <taxon>Gammaproteobacteria</taxon>
        <taxon>Oceanospirillales</taxon>
        <taxon>Halomonadaceae</taxon>
        <taxon>Salinicola</taxon>
    </lineage>
</organism>
<dbReference type="RefSeq" id="WP_353980944.1">
    <property type="nucleotide sequence ID" value="NZ_CP159578.1"/>
</dbReference>
<reference evidence="1" key="1">
    <citation type="submission" date="2024-06" db="EMBL/GenBank/DDBJ databases">
        <title>Complete genome of Salinicola endophyticus HNIBRBA4755.</title>
        <authorList>
            <person name="Shin S.Y."/>
            <person name="Kang H."/>
            <person name="Song J."/>
        </authorList>
    </citation>
    <scope>NUCLEOTIDE SEQUENCE</scope>
    <source>
        <strain evidence="1">HNIBRBA4755</strain>
    </source>
</reference>
<gene>
    <name evidence="1" type="ORF">ABV408_02710</name>
</gene>
<dbReference type="AlphaFoldDB" id="A0AB74UBZ1"/>
<evidence type="ECO:0000313" key="1">
    <source>
        <dbReference type="EMBL" id="XCJ80098.1"/>
    </source>
</evidence>
<dbReference type="EMBL" id="CP159578">
    <property type="protein sequence ID" value="XCJ80098.1"/>
    <property type="molecule type" value="Genomic_DNA"/>
</dbReference>
<accession>A0AB74UBZ1</accession>
<evidence type="ECO:0008006" key="2">
    <source>
        <dbReference type="Google" id="ProtNLM"/>
    </source>
</evidence>
<sequence length="75" mass="7862">MTSQSPVNRSPNGCRCQVMTQLTPAERDRFKALAAEEGRSLSATVRLLALRGLAQQEAAPLAAPGARHADTAGTS</sequence>